<comment type="catalytic activity">
    <reaction evidence="1">
        <text>Hydrolysis of terminal non-reducing beta-D-galactose residues in beta-D-galactosides.</text>
        <dbReference type="EC" id="3.2.1.23"/>
    </reaction>
</comment>
<dbReference type="Pfam" id="PF21467">
    <property type="entry name" value="BetaGal_gal-bd"/>
    <property type="match status" value="1"/>
</dbReference>
<dbReference type="Pfam" id="PF02140">
    <property type="entry name" value="SUEL_Lectin"/>
    <property type="match status" value="1"/>
</dbReference>
<comment type="subcellular location">
    <subcellularLocation>
        <location evidence="2">Secreted</location>
        <location evidence="2">Extracellular space</location>
        <location evidence="2">Apoplast</location>
    </subcellularLocation>
</comment>
<keyword evidence="6" id="KW-0378">Hydrolase</keyword>
<dbReference type="InterPro" id="IPR048913">
    <property type="entry name" value="BetaGal_gal-bd"/>
</dbReference>
<protein>
    <recommendedName>
        <fullName evidence="4">beta-galactosidase</fullName>
        <ecNumber evidence="4">3.2.1.23</ecNumber>
    </recommendedName>
</protein>
<evidence type="ECO:0000256" key="5">
    <source>
        <dbReference type="ARBA" id="ARBA00022523"/>
    </source>
</evidence>
<dbReference type="InterPro" id="IPR031330">
    <property type="entry name" value="Gly_Hdrlase_35_cat"/>
</dbReference>
<evidence type="ECO:0000313" key="11">
    <source>
        <dbReference type="Proteomes" id="UP000092600"/>
    </source>
</evidence>
<dbReference type="GO" id="GO:0030246">
    <property type="term" value="F:carbohydrate binding"/>
    <property type="evidence" value="ECO:0007669"/>
    <property type="project" value="InterPro"/>
</dbReference>
<evidence type="ECO:0000256" key="1">
    <source>
        <dbReference type="ARBA" id="ARBA00001412"/>
    </source>
</evidence>
<evidence type="ECO:0000256" key="8">
    <source>
        <dbReference type="RuleBase" id="RU003679"/>
    </source>
</evidence>
<dbReference type="Pfam" id="PF01301">
    <property type="entry name" value="Glyco_hydro_35"/>
    <property type="match status" value="2"/>
</dbReference>
<dbReference type="PRINTS" id="PR00742">
    <property type="entry name" value="GLHYDRLASE35"/>
</dbReference>
<evidence type="ECO:0000256" key="2">
    <source>
        <dbReference type="ARBA" id="ARBA00004271"/>
    </source>
</evidence>
<dbReference type="GO" id="GO:0004565">
    <property type="term" value="F:beta-galactosidase activity"/>
    <property type="evidence" value="ECO:0007669"/>
    <property type="project" value="UniProtKB-EC"/>
</dbReference>
<feature type="domain" description="SUEL-type lectin" evidence="9">
    <location>
        <begin position="679"/>
        <end position="766"/>
    </location>
</feature>
<dbReference type="SUPFAM" id="SSF51445">
    <property type="entry name" value="(Trans)glycosidases"/>
    <property type="match status" value="1"/>
</dbReference>
<dbReference type="GO" id="GO:0005975">
    <property type="term" value="P:carbohydrate metabolic process"/>
    <property type="evidence" value="ECO:0007669"/>
    <property type="project" value="InterPro"/>
</dbReference>
<organism evidence="10 11">
    <name type="scientific">Ananas comosus</name>
    <name type="common">Pineapple</name>
    <name type="synonym">Ananas ananas</name>
    <dbReference type="NCBI Taxonomy" id="4615"/>
    <lineage>
        <taxon>Eukaryota</taxon>
        <taxon>Viridiplantae</taxon>
        <taxon>Streptophyta</taxon>
        <taxon>Embryophyta</taxon>
        <taxon>Tracheophyta</taxon>
        <taxon>Spermatophyta</taxon>
        <taxon>Magnoliopsida</taxon>
        <taxon>Liliopsida</taxon>
        <taxon>Poales</taxon>
        <taxon>Bromeliaceae</taxon>
        <taxon>Bromelioideae</taxon>
        <taxon>Ananas</taxon>
    </lineage>
</organism>
<dbReference type="AlphaFoldDB" id="A0A199VM44"/>
<dbReference type="InterPro" id="IPR000922">
    <property type="entry name" value="Lectin_gal-bd_dom"/>
</dbReference>
<dbReference type="InterPro" id="IPR017853">
    <property type="entry name" value="GH"/>
</dbReference>
<proteinExistence type="inferred from homology"/>
<dbReference type="Gene3D" id="2.60.120.740">
    <property type="match status" value="1"/>
</dbReference>
<dbReference type="Gene3D" id="2.60.120.260">
    <property type="entry name" value="Galactose-binding domain-like"/>
    <property type="match status" value="1"/>
</dbReference>
<evidence type="ECO:0000256" key="3">
    <source>
        <dbReference type="ARBA" id="ARBA00009809"/>
    </source>
</evidence>
<keyword evidence="5" id="KW-0052">Apoplast</keyword>
<dbReference type="PANTHER" id="PTHR23421">
    <property type="entry name" value="BETA-GALACTOSIDASE RELATED"/>
    <property type="match status" value="1"/>
</dbReference>
<evidence type="ECO:0000256" key="6">
    <source>
        <dbReference type="ARBA" id="ARBA00022801"/>
    </source>
</evidence>
<dbReference type="EC" id="3.2.1.23" evidence="4"/>
<dbReference type="Proteomes" id="UP000092600">
    <property type="component" value="Unassembled WGS sequence"/>
</dbReference>
<dbReference type="InterPro" id="IPR008979">
    <property type="entry name" value="Galactose-bd-like_sf"/>
</dbReference>
<evidence type="ECO:0000259" key="9">
    <source>
        <dbReference type="PROSITE" id="PS50228"/>
    </source>
</evidence>
<dbReference type="GO" id="GO:0048046">
    <property type="term" value="C:apoplast"/>
    <property type="evidence" value="ECO:0007669"/>
    <property type="project" value="UniProtKB-SubCell"/>
</dbReference>
<dbReference type="InterPro" id="IPR043159">
    <property type="entry name" value="Lectin_gal-bd_sf"/>
</dbReference>
<feature type="non-terminal residue" evidence="10">
    <location>
        <position position="775"/>
    </location>
</feature>
<dbReference type="PROSITE" id="PS50228">
    <property type="entry name" value="SUEL_LECTIN"/>
    <property type="match status" value="1"/>
</dbReference>
<reference evidence="10 11" key="1">
    <citation type="journal article" date="2016" name="DNA Res.">
        <title>The draft genome of MD-2 pineapple using hybrid error correction of long reads.</title>
        <authorList>
            <person name="Redwan R.M."/>
            <person name="Saidin A."/>
            <person name="Kumar S.V."/>
        </authorList>
    </citation>
    <scope>NUCLEOTIDE SEQUENCE [LARGE SCALE GENOMIC DNA]</scope>
    <source>
        <strain evidence="11">cv. MD2</strain>
        <tissue evidence="10">Leaf</tissue>
    </source>
</reference>
<keyword evidence="7" id="KW-0326">Glycosidase</keyword>
<comment type="similarity">
    <text evidence="3 8">Belongs to the glycosyl hydrolase 35 family.</text>
</comment>
<gene>
    <name evidence="10" type="ORF">ACMD2_03181</name>
</gene>
<dbReference type="Gene3D" id="3.20.20.80">
    <property type="entry name" value="Glycosidases"/>
    <property type="match status" value="1"/>
</dbReference>
<evidence type="ECO:0000313" key="10">
    <source>
        <dbReference type="EMBL" id="OAY77800.1"/>
    </source>
</evidence>
<dbReference type="SUPFAM" id="SSF49785">
    <property type="entry name" value="Galactose-binding domain-like"/>
    <property type="match status" value="1"/>
</dbReference>
<accession>A0A199VM44</accession>
<evidence type="ECO:0000256" key="4">
    <source>
        <dbReference type="ARBA" id="ARBA00012756"/>
    </source>
</evidence>
<evidence type="ECO:0000256" key="7">
    <source>
        <dbReference type="ARBA" id="ARBA00023295"/>
    </source>
</evidence>
<comment type="caution">
    <text evidence="10">The sequence shown here is derived from an EMBL/GenBank/DDBJ whole genome shotgun (WGS) entry which is preliminary data.</text>
</comment>
<dbReference type="CDD" id="cd22842">
    <property type="entry name" value="Gal_Rha_Lectin_BGal"/>
    <property type="match status" value="1"/>
</dbReference>
<sequence>MAPLLLGSRSSAPSPSIDGVSSTPLLPLFAISSPSHPLLRPLSQAGLPHWLLPLPRPLPHSRTSERKGDTPALENAWFIAALLLVAISSNTSWATEVGVARRELFFLGSVHYPLSPPERRSVIIYMKFQFNFEGKYDLVKFIKLIQQQGMYATLRIGSFIQAEWNHGGLPYWLREVEGIAFRTDNEPFKYHMKRFVEKVVQLMKNEKLYASQGGPIVLSQSLSFYLFYDQLRQIVPSPCGNSVIENEYNNIAPMVGLAGMRYIQWAGNMANQTNTGVPWVMCKQNNAPDTVLKKGEATWALTDMVFGDPPSQRSADDLAFSVARFFSKIGTLVNYYMVIHRVCCNTTIMEGTDFGRTGAAFVMTRYYDEAPLDEYEAEDLPMRRDIRPVIQVVHAFVNGTYIGSAHAVKLAKKFVFQNAMDLKAGINHLALLFLTVGMPDSGAGLEKKYSGIDEVMIQGLNTGTLDLTVNGWGHEVGLSGEKLGIHSEEGSSRVQWQRLQVARRLPGTKYFDAPTGNDPVALDMSSMGKGLVWINGECIWRYWVSYLSPLGQPSQSCLFGPTSEIALPQKSETSGNQVFVNKKSKKDEFGVFSVTVLHKKLSIIPTALLNQYFCFSFPQAFLRLKNNLMVMFEEHGGRLGDISIVKVKRDNICMFVSEYHPAHIKSWVRQDSQIRVIAIDVKPSATLKCPEKKVINQIMFASFGSLMGVCGNFTVGNCHTPQAKILVEKLCLGKRSCTLPVSHQAYGTDLNCPGTTGTLAVKAKCSRRNAKANPS</sequence>
<dbReference type="EMBL" id="LSRQ01001444">
    <property type="protein sequence ID" value="OAY77800.1"/>
    <property type="molecule type" value="Genomic_DNA"/>
</dbReference>
<dbReference type="STRING" id="4615.A0A199VM44"/>
<dbReference type="InterPro" id="IPR001944">
    <property type="entry name" value="Glycoside_Hdrlase_35"/>
</dbReference>
<name>A0A199VM44_ANACO</name>